<dbReference type="Gene3D" id="1.10.150.240">
    <property type="entry name" value="Putative phosphatase, domain 2"/>
    <property type="match status" value="1"/>
</dbReference>
<dbReference type="InterPro" id="IPR036412">
    <property type="entry name" value="HAD-like_sf"/>
</dbReference>
<dbReference type="GO" id="GO:0016787">
    <property type="term" value="F:hydrolase activity"/>
    <property type="evidence" value="ECO:0007669"/>
    <property type="project" value="UniProtKB-KW"/>
</dbReference>
<dbReference type="Pfam" id="PF13419">
    <property type="entry name" value="HAD_2"/>
    <property type="match status" value="1"/>
</dbReference>
<evidence type="ECO:0000313" key="2">
    <source>
        <dbReference type="Proteomes" id="UP000838672"/>
    </source>
</evidence>
<dbReference type="SFLD" id="SFLDG01129">
    <property type="entry name" value="C1.5:_HAD__Beta-PGM__Phosphata"/>
    <property type="match status" value="1"/>
</dbReference>
<dbReference type="EC" id="3.1.3.-" evidence="1"/>
<dbReference type="InterPro" id="IPR006439">
    <property type="entry name" value="HAD-SF_hydro_IA"/>
</dbReference>
<protein>
    <submittedName>
        <fullName evidence="1">Phosphorylated carbohydrates phosphatase</fullName>
        <ecNumber evidence="1">3.1.3.-</ecNumber>
    </submittedName>
</protein>
<sequence>MHFQAAIFDMDGLLLDTERVCMRVFKAACEQLELPFDDVVYRSMIGCNAVDIQRIFTEFYGDDYQRIHDTWRPAYNAVVLHEAIPVKTGVLALLDWLKAQGVPMAVATSTSRDVAEVKLELAGLTPYFDSISTGDEVKHGKPHPEIYLLAAERLGVDPTQCIAFEDSNNGTRAAMAAGMQTFQIPDLVEPSDEVRALGHIVLPSMEQVLEQLKQAA</sequence>
<dbReference type="InterPro" id="IPR023198">
    <property type="entry name" value="PGP-like_dom2"/>
</dbReference>
<dbReference type="SUPFAM" id="SSF56784">
    <property type="entry name" value="HAD-like"/>
    <property type="match status" value="1"/>
</dbReference>
<dbReference type="Gene3D" id="3.40.50.1000">
    <property type="entry name" value="HAD superfamily/HAD-like"/>
    <property type="match status" value="1"/>
</dbReference>
<dbReference type="NCBIfam" id="TIGR01549">
    <property type="entry name" value="HAD-SF-IA-v1"/>
    <property type="match status" value="1"/>
</dbReference>
<keyword evidence="2" id="KW-1185">Reference proteome</keyword>
<dbReference type="SFLD" id="SFLDG01135">
    <property type="entry name" value="C1.5.6:_HAD__Beta-PGM__Phospha"/>
    <property type="match status" value="1"/>
</dbReference>
<dbReference type="CDD" id="cd07505">
    <property type="entry name" value="HAD_BPGM-like"/>
    <property type="match status" value="1"/>
</dbReference>
<dbReference type="EMBL" id="CAKLDI010000002">
    <property type="protein sequence ID" value="CAH0535636.1"/>
    <property type="molecule type" value="Genomic_DNA"/>
</dbReference>
<reference evidence="1" key="1">
    <citation type="submission" date="2021-11" db="EMBL/GenBank/DDBJ databases">
        <authorList>
            <person name="Rodrigo-Torres L."/>
            <person name="Arahal R. D."/>
            <person name="Lucena T."/>
        </authorList>
    </citation>
    <scope>NUCLEOTIDE SEQUENCE</scope>
    <source>
        <strain evidence="1">CECT 7929</strain>
    </source>
</reference>
<organism evidence="1 2">
    <name type="scientific">Vibrio stylophorae</name>
    <dbReference type="NCBI Taxonomy" id="659351"/>
    <lineage>
        <taxon>Bacteria</taxon>
        <taxon>Pseudomonadati</taxon>
        <taxon>Pseudomonadota</taxon>
        <taxon>Gammaproteobacteria</taxon>
        <taxon>Vibrionales</taxon>
        <taxon>Vibrionaceae</taxon>
        <taxon>Vibrio</taxon>
    </lineage>
</organism>
<dbReference type="InterPro" id="IPR041492">
    <property type="entry name" value="HAD_2"/>
</dbReference>
<dbReference type="Proteomes" id="UP000838672">
    <property type="component" value="Unassembled WGS sequence"/>
</dbReference>
<name>A0ABM8ZXX0_9VIBR</name>
<gene>
    <name evidence="1" type="ORF">VST7929_03153</name>
</gene>
<dbReference type="PRINTS" id="PR00413">
    <property type="entry name" value="HADHALOGNASE"/>
</dbReference>
<dbReference type="PANTHER" id="PTHR18901">
    <property type="entry name" value="2-DEOXYGLUCOSE-6-PHOSPHATE PHOSPHATASE 2"/>
    <property type="match status" value="1"/>
</dbReference>
<accession>A0ABM8ZXX0</accession>
<dbReference type="PANTHER" id="PTHR18901:SF38">
    <property type="entry name" value="PSEUDOURIDINE-5'-PHOSPHATASE"/>
    <property type="match status" value="1"/>
</dbReference>
<dbReference type="SFLD" id="SFLDS00003">
    <property type="entry name" value="Haloacid_Dehalogenase"/>
    <property type="match status" value="1"/>
</dbReference>
<dbReference type="InterPro" id="IPR023214">
    <property type="entry name" value="HAD_sf"/>
</dbReference>
<evidence type="ECO:0000313" key="1">
    <source>
        <dbReference type="EMBL" id="CAH0535636.1"/>
    </source>
</evidence>
<dbReference type="RefSeq" id="WP_237468539.1">
    <property type="nucleotide sequence ID" value="NZ_CAKLDI010000002.1"/>
</dbReference>
<proteinExistence type="predicted"/>
<dbReference type="NCBIfam" id="TIGR01509">
    <property type="entry name" value="HAD-SF-IA-v3"/>
    <property type="match status" value="1"/>
</dbReference>
<keyword evidence="1" id="KW-0378">Hydrolase</keyword>
<comment type="caution">
    <text evidence="1">The sequence shown here is derived from an EMBL/GenBank/DDBJ whole genome shotgun (WGS) entry which is preliminary data.</text>
</comment>